<reference evidence="2" key="1">
    <citation type="journal article" date="2014" name="Front. Microbiol.">
        <title>High frequency of phylogenetically diverse reductive dehalogenase-homologous genes in deep subseafloor sedimentary metagenomes.</title>
        <authorList>
            <person name="Kawai M."/>
            <person name="Futagami T."/>
            <person name="Toyoda A."/>
            <person name="Takaki Y."/>
            <person name="Nishi S."/>
            <person name="Hori S."/>
            <person name="Arai W."/>
            <person name="Tsubouchi T."/>
            <person name="Morono Y."/>
            <person name="Uchiyama I."/>
            <person name="Ito T."/>
            <person name="Fujiyama A."/>
            <person name="Inagaki F."/>
            <person name="Takami H."/>
        </authorList>
    </citation>
    <scope>NUCLEOTIDE SEQUENCE</scope>
    <source>
        <strain evidence="2">Expedition CK06-06</strain>
    </source>
</reference>
<accession>X1RV88</accession>
<evidence type="ECO:0000256" key="1">
    <source>
        <dbReference type="SAM" id="Coils"/>
    </source>
</evidence>
<evidence type="ECO:0000313" key="2">
    <source>
        <dbReference type="EMBL" id="GAI84677.1"/>
    </source>
</evidence>
<sequence>EDKAAYLVKAIRENWQVPEEYLREIKEEERKEEEGKIEVNKIKIKEEENKKRQEEIKRVGQIYNSLDSSQQEEIRIETENRLPGFWKVQ</sequence>
<organism evidence="2">
    <name type="scientific">marine sediment metagenome</name>
    <dbReference type="NCBI Taxonomy" id="412755"/>
    <lineage>
        <taxon>unclassified sequences</taxon>
        <taxon>metagenomes</taxon>
        <taxon>ecological metagenomes</taxon>
    </lineage>
</organism>
<gene>
    <name evidence="2" type="ORF">S12H4_19575</name>
</gene>
<dbReference type="AlphaFoldDB" id="X1RV88"/>
<dbReference type="EMBL" id="BARW01009803">
    <property type="protein sequence ID" value="GAI84677.1"/>
    <property type="molecule type" value="Genomic_DNA"/>
</dbReference>
<feature type="non-terminal residue" evidence="2">
    <location>
        <position position="1"/>
    </location>
</feature>
<keyword evidence="1" id="KW-0175">Coiled coil</keyword>
<protein>
    <submittedName>
        <fullName evidence="2">Uncharacterized protein</fullName>
    </submittedName>
</protein>
<proteinExistence type="predicted"/>
<name>X1RV88_9ZZZZ</name>
<comment type="caution">
    <text evidence="2">The sequence shown here is derived from an EMBL/GenBank/DDBJ whole genome shotgun (WGS) entry which is preliminary data.</text>
</comment>
<feature type="coiled-coil region" evidence="1">
    <location>
        <begin position="30"/>
        <end position="57"/>
    </location>
</feature>